<dbReference type="Gene3D" id="3.20.70.20">
    <property type="match status" value="1"/>
</dbReference>
<evidence type="ECO:0000256" key="2">
    <source>
        <dbReference type="ARBA" id="ARBA00023239"/>
    </source>
</evidence>
<evidence type="ECO:0000256" key="1">
    <source>
        <dbReference type="ARBA" id="ARBA00022818"/>
    </source>
</evidence>
<dbReference type="Proteomes" id="UP000199263">
    <property type="component" value="Unassembled WGS sequence"/>
</dbReference>
<feature type="modified residue" description="Glycine radical" evidence="3">
    <location>
        <position position="880"/>
    </location>
</feature>
<dbReference type="PANTHER" id="PTHR43641">
    <property type="entry name" value="FORMATE ACETYLTRANSFERASE 3-RELATED"/>
    <property type="match status" value="1"/>
</dbReference>
<proteinExistence type="predicted"/>
<keyword evidence="7" id="KW-1185">Reference proteome</keyword>
<accession>A0A1I1N3U6</accession>
<feature type="domain" description="Glycine radical" evidence="4">
    <location>
        <begin position="785"/>
        <end position="905"/>
    </location>
</feature>
<dbReference type="RefSeq" id="WP_090091403.1">
    <property type="nucleotide sequence ID" value="NZ_FOMG01000013.1"/>
</dbReference>
<dbReference type="InterPro" id="IPR051215">
    <property type="entry name" value="GRE"/>
</dbReference>
<dbReference type="STRING" id="119641.SAMN05421842_11365"/>
<dbReference type="PROSITE" id="PS51149">
    <property type="entry name" value="GLY_RADICAL_2"/>
    <property type="match status" value="1"/>
</dbReference>
<dbReference type="NCBIfam" id="NF033715">
    <property type="entry name" value="glycyl_HPDL_Lrg"/>
    <property type="match status" value="1"/>
</dbReference>
<dbReference type="OrthoDB" id="9803969at2"/>
<evidence type="ECO:0000256" key="3">
    <source>
        <dbReference type="PROSITE-ProRule" id="PRU00493"/>
    </source>
</evidence>
<dbReference type="EMBL" id="FOMG01000013">
    <property type="protein sequence ID" value="SFC91872.1"/>
    <property type="molecule type" value="Genomic_DNA"/>
</dbReference>
<organism evidence="6 7">
    <name type="scientific">Clostridium uliginosum</name>
    <dbReference type="NCBI Taxonomy" id="119641"/>
    <lineage>
        <taxon>Bacteria</taxon>
        <taxon>Bacillati</taxon>
        <taxon>Bacillota</taxon>
        <taxon>Clostridia</taxon>
        <taxon>Eubacteriales</taxon>
        <taxon>Clostridiaceae</taxon>
        <taxon>Clostridium</taxon>
    </lineage>
</organism>
<dbReference type="GO" id="GO:0005829">
    <property type="term" value="C:cytosol"/>
    <property type="evidence" value="ECO:0007669"/>
    <property type="project" value="TreeGrafter"/>
</dbReference>
<dbReference type="Pfam" id="PF02901">
    <property type="entry name" value="PFL-like"/>
    <property type="match status" value="1"/>
</dbReference>
<dbReference type="PROSITE" id="PS51554">
    <property type="entry name" value="PFL"/>
    <property type="match status" value="1"/>
</dbReference>
<reference evidence="6 7" key="1">
    <citation type="submission" date="2016-10" db="EMBL/GenBank/DDBJ databases">
        <authorList>
            <person name="de Groot N.N."/>
        </authorList>
    </citation>
    <scope>NUCLEOTIDE SEQUENCE [LARGE SCALE GENOMIC DNA]</scope>
    <source>
        <strain evidence="6 7">DSM 12992</strain>
    </source>
</reference>
<evidence type="ECO:0000313" key="6">
    <source>
        <dbReference type="EMBL" id="SFC91872.1"/>
    </source>
</evidence>
<keyword evidence="1 3" id="KW-0556">Organic radical</keyword>
<dbReference type="Pfam" id="PF01228">
    <property type="entry name" value="Gly_radical"/>
    <property type="match status" value="1"/>
</dbReference>
<name>A0A1I1N3U6_9CLOT</name>
<dbReference type="GO" id="GO:0016829">
    <property type="term" value="F:lyase activity"/>
    <property type="evidence" value="ECO:0007669"/>
    <property type="project" value="UniProtKB-KW"/>
</dbReference>
<dbReference type="PANTHER" id="PTHR43641:SF2">
    <property type="entry name" value="DEHYDRATASE YBIW-RELATED"/>
    <property type="match status" value="1"/>
</dbReference>
<evidence type="ECO:0000259" key="5">
    <source>
        <dbReference type="PROSITE" id="PS51554"/>
    </source>
</evidence>
<evidence type="ECO:0000259" key="4">
    <source>
        <dbReference type="PROSITE" id="PS51149"/>
    </source>
</evidence>
<sequence length="905" mass="101608">MGTKTKLADILAEKGLPINFQFGGKAPEEMTAREVTKEPSPRAKRLREIYYDTLSTANTEFPYWYNRKWNELEGEVDIVRRAEALKCAYSHLTPNIIPGEKLVMQKTNYYRGSFPMPWLSEGFFVAKEDELYKEALDRGSASAGELSKFGTGGGNVTKSFGKVVSIAGKFGMRQEEIPVLVKLAKEWVGRSVDDLGHKYEQMVTGYQTKENIMKSLICMFDSGFTLPQGREVINYYYPLQYGFDGLIDMAMECKEKVAGSADGDGLIGMDRLYFYEAVKTTIEGIQNWILNYAKHARELADNIKEKKQKEEYIEIAECLEWVAHNQPRTFREALQLTYIAHIAVLDEDAISGLSLGRLGQILYPWFKQDIEAGKITEEEVLELLELHRIKYTCIDCFASTGVVGGVLSGNTFNNLTLGGLKKDGSSAANRLEYLIVEAGITCATPQPTLSCLYDEKLPEEFLLKCIECDKTGTGYPAWMNNRGAIEFMMNQYGDEGMTINEARSVAIGGCLETSPCTWKDLTLNGEKYSIPGGAGQPTSVGVHFIANPKILELVLTNGKDNRINLQVYPEHNKKLETFDELIEQYKEYYELTCDVLAKTNNIQHDIWRKKNMSVVNSLLKPNCLDKGQHIGNLGYKYNATFNIESCGTINTINSLAALKKLVYDDKKYTLDEVKDAIISNFGFKTAEEIGSYSLADQEKASVNSKYDDIYGDCLLAPKYGNDDPYVDSILKDYEEWFCNMCYNYESLYGKKMYACQISVSTHGAQGGATLATPDGRLSGTTYADGSMSAYPGTDKNGPYALFTSATVWDHSMSQNSQMNLKIHPSAINGMEGSRKLLDLTRSYMRKGGYHIQYNVVDSKVLKEAQAKPENYRDLMVRVAGFTQYWCEIGKPIQDEVISRTEYEGV</sequence>
<dbReference type="SUPFAM" id="SSF51998">
    <property type="entry name" value="PFL-like glycyl radical enzymes"/>
    <property type="match status" value="1"/>
</dbReference>
<feature type="domain" description="PFL" evidence="5">
    <location>
        <begin position="41"/>
        <end position="777"/>
    </location>
</feature>
<gene>
    <name evidence="6" type="ORF">SAMN05421842_11365</name>
</gene>
<dbReference type="InterPro" id="IPR001150">
    <property type="entry name" value="Gly_radical"/>
</dbReference>
<evidence type="ECO:0000313" key="7">
    <source>
        <dbReference type="Proteomes" id="UP000199263"/>
    </source>
</evidence>
<dbReference type="AlphaFoldDB" id="A0A1I1N3U6"/>
<dbReference type="InterPro" id="IPR004184">
    <property type="entry name" value="PFL_dom"/>
</dbReference>
<keyword evidence="2" id="KW-0456">Lyase</keyword>
<protein>
    <submittedName>
        <fullName evidence="6">4-hydroxyphenylacetate decarboxylase large subunit</fullName>
    </submittedName>
</protein>